<evidence type="ECO:0000313" key="4">
    <source>
        <dbReference type="Proteomes" id="UP001193035"/>
    </source>
</evidence>
<evidence type="ECO:0000256" key="2">
    <source>
        <dbReference type="ARBA" id="ARBA00022723"/>
    </source>
</evidence>
<dbReference type="InterPro" id="IPR034660">
    <property type="entry name" value="DinB/YfiT-like"/>
</dbReference>
<dbReference type="SUPFAM" id="SSF109854">
    <property type="entry name" value="DinB/YfiT-like putative metalloenzymes"/>
    <property type="match status" value="1"/>
</dbReference>
<accession>A0ABY2X0M1</accession>
<keyword evidence="4" id="KW-1185">Reference proteome</keyword>
<organism evidence="3 4">
    <name type="scientific">Ruegeria sediminis</name>
    <dbReference type="NCBI Taxonomy" id="2583820"/>
    <lineage>
        <taxon>Bacteria</taxon>
        <taxon>Pseudomonadati</taxon>
        <taxon>Pseudomonadota</taxon>
        <taxon>Alphaproteobacteria</taxon>
        <taxon>Rhodobacterales</taxon>
        <taxon>Roseobacteraceae</taxon>
        <taxon>Ruegeria</taxon>
    </lineage>
</organism>
<comment type="caution">
    <text evidence="3">The sequence shown here is derived from an EMBL/GenBank/DDBJ whole genome shotgun (WGS) entry which is preliminary data.</text>
</comment>
<dbReference type="Pfam" id="PF05163">
    <property type="entry name" value="DinB"/>
    <property type="match status" value="1"/>
</dbReference>
<dbReference type="Proteomes" id="UP001193035">
    <property type="component" value="Unassembled WGS sequence"/>
</dbReference>
<evidence type="ECO:0000313" key="3">
    <source>
        <dbReference type="EMBL" id="TMV08767.1"/>
    </source>
</evidence>
<reference evidence="3 4" key="1">
    <citation type="submission" date="2019-05" db="EMBL/GenBank/DDBJ databases">
        <title>Ruegeria sp. nov., isolated from tidal flat.</title>
        <authorList>
            <person name="Kim W."/>
        </authorList>
    </citation>
    <scope>NUCLEOTIDE SEQUENCE [LARGE SCALE GENOMIC DNA]</scope>
    <source>
        <strain evidence="3 4">CAU 1488</strain>
    </source>
</reference>
<dbReference type="InterPro" id="IPR007837">
    <property type="entry name" value="DinB"/>
</dbReference>
<dbReference type="PANTHER" id="PTHR37302:SF1">
    <property type="entry name" value="PROTEIN DINB"/>
    <property type="match status" value="1"/>
</dbReference>
<sequence length="168" mass="18618">MISAEYARQMARYNRWQNSQLAGFLAELPVDELTRDRGAFFGSILGTANHLLWGDTMWMSRFDGGDAPAGGISDSTGFCPDLPAWQEARTAVDARIGRWAENLTDAELQGDLTWYSGAAGREVSKPLAMLVVHMFNHQTHHRGQIHKMLTESGSSAPVSDLFFMPEDV</sequence>
<dbReference type="PANTHER" id="PTHR37302">
    <property type="entry name" value="SLR1116 PROTEIN"/>
    <property type="match status" value="1"/>
</dbReference>
<evidence type="ECO:0000256" key="1">
    <source>
        <dbReference type="ARBA" id="ARBA00008635"/>
    </source>
</evidence>
<comment type="similarity">
    <text evidence="1">Belongs to the DinB family.</text>
</comment>
<dbReference type="Gene3D" id="1.20.120.450">
    <property type="entry name" value="dinb family like domain"/>
    <property type="match status" value="1"/>
</dbReference>
<protein>
    <submittedName>
        <fullName evidence="3">Damage-inducible protein DinB</fullName>
    </submittedName>
</protein>
<gene>
    <name evidence="3" type="ORF">FGK63_06500</name>
</gene>
<name>A0ABY2X0M1_9RHOB</name>
<proteinExistence type="inferred from homology"/>
<dbReference type="EMBL" id="VCPD01000002">
    <property type="protein sequence ID" value="TMV08767.1"/>
    <property type="molecule type" value="Genomic_DNA"/>
</dbReference>
<keyword evidence="2" id="KW-0479">Metal-binding</keyword>
<dbReference type="RefSeq" id="WP_138840796.1">
    <property type="nucleotide sequence ID" value="NZ_VCPD01000002.1"/>
</dbReference>